<keyword evidence="7" id="KW-0119">Carbohydrate metabolism</keyword>
<organism evidence="13 14">
    <name type="scientific">Luteolibacter ambystomatis</name>
    <dbReference type="NCBI Taxonomy" id="2824561"/>
    <lineage>
        <taxon>Bacteria</taxon>
        <taxon>Pseudomonadati</taxon>
        <taxon>Verrucomicrobiota</taxon>
        <taxon>Verrucomicrobiia</taxon>
        <taxon>Verrucomicrobiales</taxon>
        <taxon>Verrucomicrobiaceae</taxon>
        <taxon>Luteolibacter</taxon>
    </lineage>
</organism>
<dbReference type="Gene3D" id="3.20.20.80">
    <property type="entry name" value="Glycosidases"/>
    <property type="match status" value="2"/>
</dbReference>
<evidence type="ECO:0000256" key="6">
    <source>
        <dbReference type="ARBA" id="ARBA00022837"/>
    </source>
</evidence>
<dbReference type="Gene3D" id="2.60.40.2030">
    <property type="match status" value="1"/>
</dbReference>
<gene>
    <name evidence="13" type="ORF">KBB96_16665</name>
</gene>
<dbReference type="AlphaFoldDB" id="A0A975G7Z7"/>
<evidence type="ECO:0000256" key="8">
    <source>
        <dbReference type="ARBA" id="ARBA00023295"/>
    </source>
</evidence>
<dbReference type="InterPro" id="IPR012291">
    <property type="entry name" value="CBM2_carb-bd_dom_sf"/>
</dbReference>
<dbReference type="EMBL" id="CP073100">
    <property type="protein sequence ID" value="QUE50483.1"/>
    <property type="molecule type" value="Genomic_DNA"/>
</dbReference>
<dbReference type="SMART" id="SM00636">
    <property type="entry name" value="Glyco_18"/>
    <property type="match status" value="2"/>
</dbReference>
<dbReference type="Pfam" id="PF00553">
    <property type="entry name" value="CBM_2"/>
    <property type="match status" value="1"/>
</dbReference>
<dbReference type="GO" id="GO:0006032">
    <property type="term" value="P:chitin catabolic process"/>
    <property type="evidence" value="ECO:0007669"/>
    <property type="project" value="UniProtKB-KW"/>
</dbReference>
<dbReference type="PROSITE" id="PS01095">
    <property type="entry name" value="GH18_1"/>
    <property type="match status" value="2"/>
</dbReference>
<dbReference type="SMART" id="SM00637">
    <property type="entry name" value="CBD_II"/>
    <property type="match status" value="1"/>
</dbReference>
<dbReference type="Pfam" id="PF03160">
    <property type="entry name" value="Calx-beta"/>
    <property type="match status" value="1"/>
</dbReference>
<dbReference type="Pfam" id="PF00704">
    <property type="entry name" value="Glyco_hydro_18"/>
    <property type="match status" value="2"/>
</dbReference>
<dbReference type="PANTHER" id="PTHR11177">
    <property type="entry name" value="CHITINASE"/>
    <property type="match status" value="1"/>
</dbReference>
<feature type="chain" id="PRO_5037172015" description="chitinase" evidence="10">
    <location>
        <begin position="21"/>
        <end position="1224"/>
    </location>
</feature>
<dbReference type="SUPFAM" id="SSF49384">
    <property type="entry name" value="Carbohydrate-binding domain"/>
    <property type="match status" value="1"/>
</dbReference>
<dbReference type="PROSITE" id="PS51910">
    <property type="entry name" value="GH18_2"/>
    <property type="match status" value="2"/>
</dbReference>
<dbReference type="InterPro" id="IPR029070">
    <property type="entry name" value="Chitinase_insertion_sf"/>
</dbReference>
<name>A0A975G7Z7_9BACT</name>
<dbReference type="SMART" id="SM00237">
    <property type="entry name" value="Calx_beta"/>
    <property type="match status" value="1"/>
</dbReference>
<dbReference type="InterPro" id="IPR008965">
    <property type="entry name" value="CBM2/CBM3_carb-bd_dom_sf"/>
</dbReference>
<evidence type="ECO:0000259" key="12">
    <source>
        <dbReference type="PROSITE" id="PS51910"/>
    </source>
</evidence>
<feature type="signal peptide" evidence="10">
    <location>
        <begin position="1"/>
        <end position="20"/>
    </location>
</feature>
<dbReference type="SUPFAM" id="SSF141072">
    <property type="entry name" value="CalX-like"/>
    <property type="match status" value="1"/>
</dbReference>
<dbReference type="GO" id="GO:0008061">
    <property type="term" value="F:chitin binding"/>
    <property type="evidence" value="ECO:0007669"/>
    <property type="project" value="InterPro"/>
</dbReference>
<keyword evidence="5 9" id="KW-0378">Hydrolase</keyword>
<evidence type="ECO:0000259" key="11">
    <source>
        <dbReference type="PROSITE" id="PS51173"/>
    </source>
</evidence>
<dbReference type="EC" id="3.2.1.14" evidence="2"/>
<dbReference type="PANTHER" id="PTHR11177:SF317">
    <property type="entry name" value="CHITINASE 12-RELATED"/>
    <property type="match status" value="1"/>
</dbReference>
<dbReference type="InterPro" id="IPR001919">
    <property type="entry name" value="CBD2"/>
</dbReference>
<dbReference type="GO" id="GO:0007154">
    <property type="term" value="P:cell communication"/>
    <property type="evidence" value="ECO:0007669"/>
    <property type="project" value="InterPro"/>
</dbReference>
<dbReference type="InterPro" id="IPR017853">
    <property type="entry name" value="GH"/>
</dbReference>
<reference evidence="13" key="1">
    <citation type="submission" date="2021-04" db="EMBL/GenBank/DDBJ databases">
        <title>Luteolibacter sp. 32A isolated from the skin of an Anderson's salamander (Ambystoma andersonii).</title>
        <authorList>
            <person name="Spergser J."/>
            <person name="Busse H.-J."/>
        </authorList>
    </citation>
    <scope>NUCLEOTIDE SEQUENCE</scope>
    <source>
        <strain evidence="13">32A</strain>
    </source>
</reference>
<dbReference type="GO" id="GO:0016020">
    <property type="term" value="C:membrane"/>
    <property type="evidence" value="ECO:0007669"/>
    <property type="project" value="InterPro"/>
</dbReference>
<protein>
    <recommendedName>
        <fullName evidence="2">chitinase</fullName>
        <ecNumber evidence="2">3.2.1.14</ecNumber>
    </recommendedName>
</protein>
<evidence type="ECO:0000256" key="10">
    <source>
        <dbReference type="SAM" id="SignalP"/>
    </source>
</evidence>
<evidence type="ECO:0000313" key="14">
    <source>
        <dbReference type="Proteomes" id="UP000676169"/>
    </source>
</evidence>
<dbReference type="InterPro" id="IPR003644">
    <property type="entry name" value="Calx_beta"/>
</dbReference>
<evidence type="ECO:0000256" key="9">
    <source>
        <dbReference type="RuleBase" id="RU000489"/>
    </source>
</evidence>
<dbReference type="Gene3D" id="2.60.40.290">
    <property type="match status" value="1"/>
</dbReference>
<dbReference type="RefSeq" id="WP_211630623.1">
    <property type="nucleotide sequence ID" value="NZ_CP073100.1"/>
</dbReference>
<keyword evidence="7" id="KW-0146">Chitin degradation</keyword>
<dbReference type="InterPro" id="IPR001223">
    <property type="entry name" value="Glyco_hydro18_cat"/>
</dbReference>
<feature type="domain" description="GH18" evidence="12">
    <location>
        <begin position="37"/>
        <end position="486"/>
    </location>
</feature>
<evidence type="ECO:0000256" key="7">
    <source>
        <dbReference type="ARBA" id="ARBA00023024"/>
    </source>
</evidence>
<keyword evidence="8 9" id="KW-0326">Glycosidase</keyword>
<evidence type="ECO:0000256" key="2">
    <source>
        <dbReference type="ARBA" id="ARBA00012729"/>
    </source>
</evidence>
<dbReference type="PROSITE" id="PS51173">
    <property type="entry name" value="CBM2"/>
    <property type="match status" value="1"/>
</dbReference>
<evidence type="ECO:0000313" key="13">
    <source>
        <dbReference type="EMBL" id="QUE50483.1"/>
    </source>
</evidence>
<keyword evidence="4" id="KW-0677">Repeat</keyword>
<evidence type="ECO:0000256" key="4">
    <source>
        <dbReference type="ARBA" id="ARBA00022737"/>
    </source>
</evidence>
<dbReference type="GO" id="GO:0005975">
    <property type="term" value="P:carbohydrate metabolic process"/>
    <property type="evidence" value="ECO:0007669"/>
    <property type="project" value="InterPro"/>
</dbReference>
<feature type="domain" description="CBM2" evidence="11">
    <location>
        <begin position="983"/>
        <end position="1091"/>
    </location>
</feature>
<dbReference type="InterPro" id="IPR001579">
    <property type="entry name" value="Glyco_hydro_18_chit_AS"/>
</dbReference>
<sequence>MFRTLLLGGLLPFLPLCAHAAGGADSQPTRNTASHGKRVIGYITQWDAWKGTSAGLPKQGFLNHLNIDYSQYTHLNFSFFGVAQDGSLHSGDFRNPNIYQAGQVQAPAALLNGDVYSSWDYYLVWGELSPQWNFTSQVTAAGFESYGNGWRHTPSGLTGPMPVPYHVPGTMPGVLELAHAKGVKVMASIGGWSMCKHYGAMAADPVKRARFVADCQRLIALGFDGIDFDWEYPGTSGGMNFVGTQADYANFVTLMQEVRAAIGSTKQMSAALSCAPSKLEGFDWTAVAGLLDSIDLMTYDVQGGWSDKAGHNAPLYAYPDEEGGAMSCDTTVQYLIGKGVPRGKIALGLPFYGRGVVCSGSAALGASTVKIQKTVQPDGPITTCGDFAAWGDYDATPNYEYIRQNLSGWTRHWDDVAKVPYLTKGSSFLSYDDSRSIGLKAEYVRAQNLGGVIVWHAYGDLRAGAIQDNSAKLPYSPATDAPLVNVVNSVLAGDAVPADGTEGPSPATGPQRGLNTLPSHPLVIGYLNGLRNAQGQDQVISDYPAALQAANLEAFDVIVTAFAEPKADGTIGTTLGSFSSYLPAVVNEGHTLGKSVVVSIGGAYPAALADQYATIAASPTLRQTFANNVLAFLQANHLDGLDIDYEFPADAGTSRTNFTALMQTLYTTVKAADSRYIVMFGSGPGWYLGGFDFATLGSYTDFFFYFGYDWKNPANGSLRKPGSTQWTLANDQLPEASVKGGVDYVLGKGFPASKVIVGLPFYGSNNHSWSSVRDTWAANQAAYTAAIDPNALEVQINGEWFTPPDAMKRKMDGLLSSTGTVLAGGATVRGVGCWEIGHEHASHPDLSNAFAEWIAGSTSGPPVISVAGGSIAEGNVGTGLLNFTITLSKAAATSVTVDYATANGTATAGSDYVSRSGTLVFAAGETSKTIAVTINGDETVEANETFTLTLSNPTGGTLGTSIATGTITNDDSNGPGPDEGWTSHAAPAGITLSLVTSDSWSGGFGGELHLTNSTGAAMSTWNIQFDAPWSVASMWNGVFVGKSGNTLTVTNPTWGGYSLANNTTAVIGFTGSGSPSQPTNLRLNGQAVGSGGSSFATWASTRGITATAYAADPDGDGRSNLLEFLNGTSPQVMNYGGPRTEIRALTVSGNSGGYFCVVVPADTAASNVEYRVIASATPAFSPSRLMVLQQTVDLGGGKIEAVWRDNAPMVSRPTAFARIEMRVK</sequence>
<dbReference type="SUPFAM" id="SSF51445">
    <property type="entry name" value="(Trans)glycosidases"/>
    <property type="match status" value="2"/>
</dbReference>
<evidence type="ECO:0000256" key="5">
    <source>
        <dbReference type="ARBA" id="ARBA00022801"/>
    </source>
</evidence>
<proteinExistence type="predicted"/>
<accession>A0A975G7Z7</accession>
<keyword evidence="3 10" id="KW-0732">Signal</keyword>
<evidence type="ECO:0000256" key="1">
    <source>
        <dbReference type="ARBA" id="ARBA00000822"/>
    </source>
</evidence>
<keyword evidence="6" id="KW-0106">Calcium</keyword>
<evidence type="ECO:0000256" key="3">
    <source>
        <dbReference type="ARBA" id="ARBA00022729"/>
    </source>
</evidence>
<dbReference type="Gene3D" id="3.10.50.10">
    <property type="match status" value="1"/>
</dbReference>
<dbReference type="GO" id="GO:0030247">
    <property type="term" value="F:polysaccharide binding"/>
    <property type="evidence" value="ECO:0007669"/>
    <property type="project" value="UniProtKB-UniRule"/>
</dbReference>
<dbReference type="InterPro" id="IPR038081">
    <property type="entry name" value="CalX-like_sf"/>
</dbReference>
<dbReference type="KEGG" id="lamb:KBB96_16665"/>
<dbReference type="GO" id="GO:0004568">
    <property type="term" value="F:chitinase activity"/>
    <property type="evidence" value="ECO:0007669"/>
    <property type="project" value="TreeGrafter"/>
</dbReference>
<comment type="catalytic activity">
    <reaction evidence="1">
        <text>Random endo-hydrolysis of N-acetyl-beta-D-glucosaminide (1-&gt;4)-beta-linkages in chitin and chitodextrins.</text>
        <dbReference type="EC" id="3.2.1.14"/>
    </reaction>
</comment>
<dbReference type="Proteomes" id="UP000676169">
    <property type="component" value="Chromosome"/>
</dbReference>
<dbReference type="SUPFAM" id="SSF54556">
    <property type="entry name" value="Chitinase insertion domain"/>
    <property type="match status" value="1"/>
</dbReference>
<keyword evidence="14" id="KW-1185">Reference proteome</keyword>
<dbReference type="GO" id="GO:0005576">
    <property type="term" value="C:extracellular region"/>
    <property type="evidence" value="ECO:0007669"/>
    <property type="project" value="TreeGrafter"/>
</dbReference>
<dbReference type="InterPro" id="IPR011583">
    <property type="entry name" value="Chitinase_II/V-like_cat"/>
</dbReference>
<keyword evidence="7" id="KW-0624">Polysaccharide degradation</keyword>
<feature type="domain" description="GH18" evidence="12">
    <location>
        <begin position="521"/>
        <end position="857"/>
    </location>
</feature>
<dbReference type="InterPro" id="IPR050314">
    <property type="entry name" value="Glycosyl_Hydrlase_18"/>
</dbReference>